<feature type="repeat" description="ANK" evidence="1">
    <location>
        <begin position="408"/>
        <end position="437"/>
    </location>
</feature>
<feature type="repeat" description="ANK" evidence="1">
    <location>
        <begin position="77"/>
        <end position="109"/>
    </location>
</feature>
<protein>
    <recommendedName>
        <fullName evidence="4">Ankyrin repeat domain-containing protein</fullName>
    </recommendedName>
</protein>
<comment type="caution">
    <text evidence="2">The sequence shown here is derived from an EMBL/GenBank/DDBJ whole genome shotgun (WGS) entry which is preliminary data.</text>
</comment>
<proteinExistence type="predicted"/>
<name>A0A916K400_9BACL</name>
<sequence length="564" mass="61076">MDNQRHVGRPPLAQAADQGAAVDHQAPAALQTNEFVAFSGGRGTDVWDMLVHAMSGDTSAMLELLQRDAGLSNCSWGYVTPLHFAVRSGNVEAVRLLLDHGADATQRVLGWQDDMLTKARDRGYVDMAELLERHLAERLRSSPEGSDLARWIKEGCIDELWRALDQAPERVHAGDEQGNTPLHWAVLTRQLGLIDELLRRGADLEAKRADGATPALLAIEGDYWFRAKRDLNKQALRDERFLLGYLIAKGAEYDACKAAAVGDAAYLASMLEADPSLIHAANEIGKRPLGYAARSGHVDTVKLLLAHGADPNAPERDAPRGSALWHAVAGNHGECVNLLLAHGADPNAMLESSSNPLGIAMSKGYDSLISLLYAHGATLKLDAACWLGRIDLAGEIVGADPSQVHTGGDYGPLCMAAGGGHTDIVRLLLRAGADLNAPWYANNYMGYAVDAGMGMARLLLEAGADPNHANWLGVTYLHKAAWLGHAEWAELLLEYGADLNAIDDEYRTTPLGWAAKYGKTDLVRLLLDRGADVALPADEPWSQPLAWAERKAYEEIAELLRSKR</sequence>
<feature type="repeat" description="ANK" evidence="1">
    <location>
        <begin position="472"/>
        <end position="504"/>
    </location>
</feature>
<dbReference type="Pfam" id="PF12796">
    <property type="entry name" value="Ank_2"/>
    <property type="match status" value="4"/>
</dbReference>
<keyword evidence="1" id="KW-0040">ANK repeat</keyword>
<evidence type="ECO:0000313" key="2">
    <source>
        <dbReference type="EMBL" id="CAG7635116.1"/>
    </source>
</evidence>
<evidence type="ECO:0008006" key="4">
    <source>
        <dbReference type="Google" id="ProtNLM"/>
    </source>
</evidence>
<dbReference type="Pfam" id="PF00023">
    <property type="entry name" value="Ank"/>
    <property type="match status" value="1"/>
</dbReference>
<dbReference type="AlphaFoldDB" id="A0A916K400"/>
<organism evidence="2 3">
    <name type="scientific">Paenibacillus solanacearum</name>
    <dbReference type="NCBI Taxonomy" id="2048548"/>
    <lineage>
        <taxon>Bacteria</taxon>
        <taxon>Bacillati</taxon>
        <taxon>Bacillota</taxon>
        <taxon>Bacilli</taxon>
        <taxon>Bacillales</taxon>
        <taxon>Paenibacillaceae</taxon>
        <taxon>Paenibacillus</taxon>
    </lineage>
</organism>
<feature type="repeat" description="ANK" evidence="1">
    <location>
        <begin position="506"/>
        <end position="538"/>
    </location>
</feature>
<dbReference type="RefSeq" id="WP_218093373.1">
    <property type="nucleotide sequence ID" value="NZ_CAJVAS010000016.1"/>
</dbReference>
<feature type="repeat" description="ANK" evidence="1">
    <location>
        <begin position="284"/>
        <end position="316"/>
    </location>
</feature>
<dbReference type="PROSITE" id="PS50297">
    <property type="entry name" value="ANK_REP_REGION"/>
    <property type="match status" value="6"/>
</dbReference>
<feature type="repeat" description="ANK" evidence="1">
    <location>
        <begin position="177"/>
        <end position="209"/>
    </location>
</feature>
<dbReference type="SMART" id="SM00248">
    <property type="entry name" value="ANK"/>
    <property type="match status" value="8"/>
</dbReference>
<accession>A0A916K400</accession>
<evidence type="ECO:0000256" key="1">
    <source>
        <dbReference type="PROSITE-ProRule" id="PRU00023"/>
    </source>
</evidence>
<dbReference type="InterPro" id="IPR002110">
    <property type="entry name" value="Ankyrin_rpt"/>
</dbReference>
<gene>
    <name evidence="2" type="ORF">PAESOLCIP111_03627</name>
</gene>
<keyword evidence="3" id="KW-1185">Reference proteome</keyword>
<dbReference type="PROSITE" id="PS50088">
    <property type="entry name" value="ANK_REPEAT"/>
    <property type="match status" value="6"/>
</dbReference>
<dbReference type="Proteomes" id="UP000693672">
    <property type="component" value="Unassembled WGS sequence"/>
</dbReference>
<evidence type="ECO:0000313" key="3">
    <source>
        <dbReference type="Proteomes" id="UP000693672"/>
    </source>
</evidence>
<reference evidence="2" key="1">
    <citation type="submission" date="2021-06" db="EMBL/GenBank/DDBJ databases">
        <authorList>
            <person name="Criscuolo A."/>
        </authorList>
    </citation>
    <scope>NUCLEOTIDE SEQUENCE</scope>
    <source>
        <strain evidence="2">CIP111600</strain>
    </source>
</reference>
<dbReference type="PANTHER" id="PTHR24198">
    <property type="entry name" value="ANKYRIN REPEAT AND PROTEIN KINASE DOMAIN-CONTAINING PROTEIN"/>
    <property type="match status" value="1"/>
</dbReference>
<dbReference type="EMBL" id="CAJVAS010000016">
    <property type="protein sequence ID" value="CAG7635116.1"/>
    <property type="molecule type" value="Genomic_DNA"/>
</dbReference>
<dbReference type="PANTHER" id="PTHR24198:SF165">
    <property type="entry name" value="ANKYRIN REPEAT-CONTAINING PROTEIN-RELATED"/>
    <property type="match status" value="1"/>
</dbReference>